<keyword evidence="5" id="KW-1185">Reference proteome</keyword>
<evidence type="ECO:0000256" key="1">
    <source>
        <dbReference type="ARBA" id="ARBA00022679"/>
    </source>
</evidence>
<dbReference type="PANTHER" id="PTHR43420">
    <property type="entry name" value="ACETYLTRANSFERASE"/>
    <property type="match status" value="1"/>
</dbReference>
<comment type="caution">
    <text evidence="4">The sequence shown here is derived from an EMBL/GenBank/DDBJ whole genome shotgun (WGS) entry which is preliminary data.</text>
</comment>
<dbReference type="SUPFAM" id="SSF55729">
    <property type="entry name" value="Acyl-CoA N-acyltransferases (Nat)"/>
    <property type="match status" value="1"/>
</dbReference>
<dbReference type="eggNOG" id="COG0456">
    <property type="taxonomic scope" value="Bacteria"/>
</dbReference>
<dbReference type="GO" id="GO:0016747">
    <property type="term" value="F:acyltransferase activity, transferring groups other than amino-acyl groups"/>
    <property type="evidence" value="ECO:0007669"/>
    <property type="project" value="InterPro"/>
</dbReference>
<evidence type="ECO:0000259" key="3">
    <source>
        <dbReference type="PROSITE" id="PS51186"/>
    </source>
</evidence>
<dbReference type="Pfam" id="PF00583">
    <property type="entry name" value="Acetyltransf_1"/>
    <property type="match status" value="1"/>
</dbReference>
<dbReference type="Gene3D" id="3.40.630.30">
    <property type="match status" value="1"/>
</dbReference>
<feature type="domain" description="N-acetyltransferase" evidence="3">
    <location>
        <begin position="4"/>
        <end position="152"/>
    </location>
</feature>
<protein>
    <submittedName>
        <fullName evidence="4">Acetyltransferase, GNAT family</fullName>
    </submittedName>
</protein>
<reference evidence="4 5" key="1">
    <citation type="submission" date="2013-07" db="EMBL/GenBank/DDBJ databases">
        <authorList>
            <person name="Weinstock G."/>
            <person name="Sodergren E."/>
            <person name="Wylie T."/>
            <person name="Fulton L."/>
            <person name="Fulton R."/>
            <person name="Fronick C."/>
            <person name="O'Laughlin M."/>
            <person name="Godfrey J."/>
            <person name="Miner T."/>
            <person name="Herter B."/>
            <person name="Appelbaum E."/>
            <person name="Cordes M."/>
            <person name="Lek S."/>
            <person name="Wollam A."/>
            <person name="Pepin K.H."/>
            <person name="Palsikar V.B."/>
            <person name="Mitreva M."/>
            <person name="Wilson R.K."/>
        </authorList>
    </citation>
    <scope>NUCLEOTIDE SEQUENCE [LARGE SCALE GENOMIC DNA]</scope>
    <source>
        <strain evidence="4 5">ATCC 27760</strain>
    </source>
</reference>
<dbReference type="AlphaFoldDB" id="U2M418"/>
<dbReference type="OrthoDB" id="95438at2"/>
<dbReference type="InterPro" id="IPR050680">
    <property type="entry name" value="YpeA/RimI_acetyltransf"/>
</dbReference>
<dbReference type="HOGENOM" id="CLU_013985_34_9_9"/>
<keyword evidence="1 4" id="KW-0808">Transferase</keyword>
<sequence length="152" mass="17691">MSELTFRPITAADETDFYAMAEEFFHSDAVLHPIPAEYHRRTFAEMMRSDQYLSGYIFQCDDAVAGFSVTNRMMQHEAGGVMVWVEDLYIRPAYRGQGLGSRFLQWLEEQLRGDAVMLRLETEPENERAQALYRRLGYESLGYLQMIKRLGD</sequence>
<evidence type="ECO:0000313" key="5">
    <source>
        <dbReference type="Proteomes" id="UP000016662"/>
    </source>
</evidence>
<accession>U2M418</accession>
<dbReference type="CDD" id="cd04301">
    <property type="entry name" value="NAT_SF"/>
    <property type="match status" value="1"/>
</dbReference>
<organism evidence="4 5">
    <name type="scientific">Ruminococcus callidus ATCC 27760</name>
    <dbReference type="NCBI Taxonomy" id="411473"/>
    <lineage>
        <taxon>Bacteria</taxon>
        <taxon>Bacillati</taxon>
        <taxon>Bacillota</taxon>
        <taxon>Clostridia</taxon>
        <taxon>Eubacteriales</taxon>
        <taxon>Oscillospiraceae</taxon>
        <taxon>Ruminococcus</taxon>
    </lineage>
</organism>
<proteinExistence type="predicted"/>
<evidence type="ECO:0000313" key="4">
    <source>
        <dbReference type="EMBL" id="ERJ96494.1"/>
    </source>
</evidence>
<dbReference type="STRING" id="411473.RUMCAL_01145"/>
<dbReference type="PROSITE" id="PS51186">
    <property type="entry name" value="GNAT"/>
    <property type="match status" value="1"/>
</dbReference>
<evidence type="ECO:0000256" key="2">
    <source>
        <dbReference type="ARBA" id="ARBA00023315"/>
    </source>
</evidence>
<dbReference type="PATRIC" id="fig|411473.3.peg.945"/>
<dbReference type="RefSeq" id="WP_021682605.1">
    <property type="nucleotide sequence ID" value="NZ_KI260426.1"/>
</dbReference>
<dbReference type="InterPro" id="IPR016181">
    <property type="entry name" value="Acyl_CoA_acyltransferase"/>
</dbReference>
<dbReference type="EMBL" id="AWVF01000134">
    <property type="protein sequence ID" value="ERJ96494.1"/>
    <property type="molecule type" value="Genomic_DNA"/>
</dbReference>
<gene>
    <name evidence="4" type="ORF">RUMCAL_01145</name>
</gene>
<name>U2M418_9FIRM</name>
<dbReference type="PANTHER" id="PTHR43420:SF47">
    <property type="entry name" value="N-ACETYLTRANSFERASE DOMAIN-CONTAINING PROTEIN"/>
    <property type="match status" value="1"/>
</dbReference>
<keyword evidence="2" id="KW-0012">Acyltransferase</keyword>
<dbReference type="InterPro" id="IPR000182">
    <property type="entry name" value="GNAT_dom"/>
</dbReference>
<dbReference type="Proteomes" id="UP000016662">
    <property type="component" value="Unassembled WGS sequence"/>
</dbReference>